<dbReference type="InterPro" id="IPR036388">
    <property type="entry name" value="WH-like_DNA-bd_sf"/>
</dbReference>
<keyword evidence="6" id="KW-1185">Reference proteome</keyword>
<accession>A0A3E0HWM4</accession>
<evidence type="ECO:0000256" key="2">
    <source>
        <dbReference type="ARBA" id="ARBA00023125"/>
    </source>
</evidence>
<dbReference type="EMBL" id="QUNO01000004">
    <property type="protein sequence ID" value="REH50345.1"/>
    <property type="molecule type" value="Genomic_DNA"/>
</dbReference>
<evidence type="ECO:0000313" key="5">
    <source>
        <dbReference type="EMBL" id="REH50345.1"/>
    </source>
</evidence>
<evidence type="ECO:0000259" key="4">
    <source>
        <dbReference type="PROSITE" id="PS50995"/>
    </source>
</evidence>
<sequence>MAMSTTAATVDETTRLYLAVGRLSRILRRSGSPGLGQGSISALATLTYKGPMRLGDLAAREGVAPPTLSRIIAALVESGFVMREADPQDGRASLVRATPEGERIMAGVRSERLHELHNRLERLTDEQRTALTAALPALEELVAEDGLG</sequence>
<evidence type="ECO:0000313" key="6">
    <source>
        <dbReference type="Proteomes" id="UP000256269"/>
    </source>
</evidence>
<dbReference type="GO" id="GO:0003700">
    <property type="term" value="F:DNA-binding transcription factor activity"/>
    <property type="evidence" value="ECO:0007669"/>
    <property type="project" value="InterPro"/>
</dbReference>
<dbReference type="SUPFAM" id="SSF46785">
    <property type="entry name" value="Winged helix' DNA-binding domain"/>
    <property type="match status" value="1"/>
</dbReference>
<dbReference type="GO" id="GO:0003677">
    <property type="term" value="F:DNA binding"/>
    <property type="evidence" value="ECO:0007669"/>
    <property type="project" value="UniProtKB-KW"/>
</dbReference>
<evidence type="ECO:0000256" key="3">
    <source>
        <dbReference type="ARBA" id="ARBA00023163"/>
    </source>
</evidence>
<keyword evidence="2 5" id="KW-0238">DNA-binding</keyword>
<comment type="caution">
    <text evidence="5">The sequence shown here is derived from an EMBL/GenBank/DDBJ whole genome shotgun (WGS) entry which is preliminary data.</text>
</comment>
<dbReference type="Proteomes" id="UP000256269">
    <property type="component" value="Unassembled WGS sequence"/>
</dbReference>
<gene>
    <name evidence="5" type="ORF">BCF44_104623</name>
</gene>
<dbReference type="SMART" id="SM00347">
    <property type="entry name" value="HTH_MARR"/>
    <property type="match status" value="1"/>
</dbReference>
<name>A0A3E0HWM4_9PSEU</name>
<keyword evidence="1" id="KW-0805">Transcription regulation</keyword>
<dbReference type="Pfam" id="PF01047">
    <property type="entry name" value="MarR"/>
    <property type="match status" value="1"/>
</dbReference>
<evidence type="ECO:0000256" key="1">
    <source>
        <dbReference type="ARBA" id="ARBA00023015"/>
    </source>
</evidence>
<dbReference type="PANTHER" id="PTHR39515">
    <property type="entry name" value="CONSERVED PROTEIN"/>
    <property type="match status" value="1"/>
</dbReference>
<dbReference type="PROSITE" id="PS50995">
    <property type="entry name" value="HTH_MARR_2"/>
    <property type="match status" value="1"/>
</dbReference>
<dbReference type="InterPro" id="IPR000835">
    <property type="entry name" value="HTH_MarR-typ"/>
</dbReference>
<reference evidence="5 6" key="1">
    <citation type="submission" date="2018-08" db="EMBL/GenBank/DDBJ databases">
        <title>Genomic Encyclopedia of Archaeal and Bacterial Type Strains, Phase II (KMG-II): from individual species to whole genera.</title>
        <authorList>
            <person name="Goeker M."/>
        </authorList>
    </citation>
    <scope>NUCLEOTIDE SEQUENCE [LARGE SCALE GENOMIC DNA]</scope>
    <source>
        <strain evidence="5 6">DSM 45791</strain>
    </source>
</reference>
<dbReference type="InterPro" id="IPR023187">
    <property type="entry name" value="Tscrpt_reg_MarR-type_CS"/>
</dbReference>
<dbReference type="Gene3D" id="1.10.10.10">
    <property type="entry name" value="Winged helix-like DNA-binding domain superfamily/Winged helix DNA-binding domain"/>
    <property type="match status" value="1"/>
</dbReference>
<dbReference type="PANTHER" id="PTHR39515:SF2">
    <property type="entry name" value="HTH-TYPE TRANSCRIPTIONAL REGULATOR RV0880"/>
    <property type="match status" value="1"/>
</dbReference>
<organism evidence="5 6">
    <name type="scientific">Kutzneria buriramensis</name>
    <dbReference type="NCBI Taxonomy" id="1045776"/>
    <lineage>
        <taxon>Bacteria</taxon>
        <taxon>Bacillati</taxon>
        <taxon>Actinomycetota</taxon>
        <taxon>Actinomycetes</taxon>
        <taxon>Pseudonocardiales</taxon>
        <taxon>Pseudonocardiaceae</taxon>
        <taxon>Kutzneria</taxon>
    </lineage>
</organism>
<protein>
    <submittedName>
        <fullName evidence="5">DNA-binding MarR family transcriptional regulator</fullName>
    </submittedName>
</protein>
<dbReference type="AlphaFoldDB" id="A0A3E0HWM4"/>
<dbReference type="PROSITE" id="PS01117">
    <property type="entry name" value="HTH_MARR_1"/>
    <property type="match status" value="1"/>
</dbReference>
<feature type="domain" description="HTH marR-type" evidence="4">
    <location>
        <begin position="1"/>
        <end position="140"/>
    </location>
</feature>
<proteinExistence type="predicted"/>
<dbReference type="InterPro" id="IPR036390">
    <property type="entry name" value="WH_DNA-bd_sf"/>
</dbReference>
<dbReference type="InterPro" id="IPR052526">
    <property type="entry name" value="HTH-type_Bedaq_tolerance"/>
</dbReference>
<keyword evidence="3" id="KW-0804">Transcription</keyword>